<dbReference type="PANTHER" id="PTHR47636">
    <property type="entry name" value="TRANSCRIPTIONAL REGULATORY PROTEIN RCO1"/>
    <property type="match status" value="1"/>
</dbReference>
<dbReference type="GeneID" id="87835364"/>
<feature type="region of interest" description="Disordered" evidence="5">
    <location>
        <begin position="1270"/>
        <end position="1297"/>
    </location>
</feature>
<feature type="compositionally biased region" description="Acidic residues" evidence="5">
    <location>
        <begin position="148"/>
        <end position="174"/>
    </location>
</feature>
<feature type="region of interest" description="Disordered" evidence="5">
    <location>
        <begin position="1181"/>
        <end position="1257"/>
    </location>
</feature>
<feature type="region of interest" description="Disordered" evidence="5">
    <location>
        <begin position="101"/>
        <end position="243"/>
    </location>
</feature>
<feature type="compositionally biased region" description="Low complexity" evidence="5">
    <location>
        <begin position="670"/>
        <end position="685"/>
    </location>
</feature>
<feature type="compositionally biased region" description="Polar residues" evidence="5">
    <location>
        <begin position="538"/>
        <end position="549"/>
    </location>
</feature>
<feature type="compositionally biased region" description="Basic residues" evidence="5">
    <location>
        <begin position="746"/>
        <end position="766"/>
    </location>
</feature>
<evidence type="ECO:0000256" key="1">
    <source>
        <dbReference type="ARBA" id="ARBA00022723"/>
    </source>
</evidence>
<feature type="compositionally biased region" description="Low complexity" evidence="5">
    <location>
        <begin position="474"/>
        <end position="488"/>
    </location>
</feature>
<dbReference type="InterPro" id="IPR052819">
    <property type="entry name" value="Chromatin_regulatory_protein"/>
</dbReference>
<keyword evidence="1" id="KW-0479">Metal-binding</keyword>
<dbReference type="InterPro" id="IPR013083">
    <property type="entry name" value="Znf_RING/FYVE/PHD"/>
</dbReference>
<feature type="compositionally biased region" description="Basic and acidic residues" evidence="5">
    <location>
        <begin position="400"/>
        <end position="417"/>
    </location>
</feature>
<feature type="region of interest" description="Disordered" evidence="5">
    <location>
        <begin position="333"/>
        <end position="791"/>
    </location>
</feature>
<feature type="region of interest" description="Disordered" evidence="5">
    <location>
        <begin position="1053"/>
        <end position="1076"/>
    </location>
</feature>
<dbReference type="SUPFAM" id="SSF57903">
    <property type="entry name" value="FYVE/PHD zinc finger"/>
    <property type="match status" value="2"/>
</dbReference>
<dbReference type="Pfam" id="PF00628">
    <property type="entry name" value="PHD"/>
    <property type="match status" value="1"/>
</dbReference>
<sequence length="1297" mass="139536">MSADTTVSANTRATRSRFSSPQTAANGAATDSSSRFQGAGTGTSNGTGTSTTTNGHDGQRKTFMQRWLEPPVQAKASYQEAGLVRQGVFENMAPLGTLPKVGLFKKTAPPPPAPATPAPAQRAPVRIVIKQRKPVAPSTPPPAPPPAPEEDETEADETEDEEDDGKTEDQDEEQPGTLDKEHHKARTTAASQRSRRSVTSGETDDLEWAPGTATQKGRTRRSISRASTGPLQQPPTSANRVSRPFNQRAFVDKVVEAAISEALTHFRYPTAWALRTLSSSENSSQQEFLDMIEKVFRQTANADELEEFARCIRDKKKEGQKKNTAFFYFESRSDDRAGLPTPPRPKKAPYSNLVKFDISSLRLDQDGSSKSRKKRERTVDAAPEPAPERTAEPGPEPEPEPAREPELKLEQELEQKPAIELAPEPEPELPPRKKRKSGRQQPGATPYSSSKMASNGVNGKANPETPPRKRIRAGSESSISSLSSARSLTPPEGIREDGEEDQGFDEAPPSRTSPAPDPQPITANRRRRSNAPRKSRNVSPSRLSPVVSNSTAPQQPAAVAAPSQSSQPSQRQSPAAEQPAALTEQQPYEMPAVVDSPLFPNLNSKKGGKSGTPALVFATKLGKIDPEDPNLRHRQEARKVTNTPFPVSNIRGGSPRLASKQVKPEGQAKPVAPATPATVPASRPRPTLPSARATPAPREGRSTRSSLKRTHDDLEDQPSPTTANFPGSDAASTVADSRAGTPALRATKKPRTGLRVKNSPMKKKHGPSAGIPRPSGERSSPVGNAPREDDNDDYCSSCGGNGVLICCDGCTRSFHFQCVDPVLRHDAMPVEWFCNVCRVHRDPAHLPTHNGAFAVLLEKLDARNSSAFRLPGHVRDRFDGVRTGADGEYEEIANVVKPPARKKKNEEDQAPDLHRLRDAEGNAVICHSCQKGAGPNRAIIPCSACGLFWHMDCLDTPLAYPPVLRTWKCPLHADGLLETLPGILYPAHKYRKVKDAPVIRPTFTRGYVNNGFIEVDLDDSEDESGWRDVETFGRTVRLSERGIKLDFLSRIHSQKPAVPPPPPTPPAPRPAAQRSLEEQQAALNLAQLSGTRDDGVATLIDAMISQADPSVIDVMARANPSHLESAELNHMDQQSLRAILASAESMTNRIRQLLASPTAEQPSPQASGANIKSEQAPAIAPSITNSQSPNPEPDNSVNLNAGQSAMDIDTTKSPASPASTDDVPAMTQGEKTPIQGDQSPAAPLPLEQSAPIENGDVPAAPTKVAAISGDEPLVLDAGGDTEKTLGEGVEGASMGME</sequence>
<dbReference type="InterPro" id="IPR001965">
    <property type="entry name" value="Znf_PHD"/>
</dbReference>
<dbReference type="Gene3D" id="3.30.40.10">
    <property type="entry name" value="Zinc/RING finger domain, C3HC4 (zinc finger)"/>
    <property type="match status" value="1"/>
</dbReference>
<proteinExistence type="predicted"/>
<feature type="compositionally biased region" description="Polar residues" evidence="5">
    <location>
        <begin position="224"/>
        <end position="240"/>
    </location>
</feature>
<feature type="compositionally biased region" description="Polar residues" evidence="5">
    <location>
        <begin position="718"/>
        <end position="735"/>
    </location>
</feature>
<evidence type="ECO:0000256" key="3">
    <source>
        <dbReference type="ARBA" id="ARBA00022833"/>
    </source>
</evidence>
<organism evidence="7 8">
    <name type="scientific">Chaetomium fimeti</name>
    <dbReference type="NCBI Taxonomy" id="1854472"/>
    <lineage>
        <taxon>Eukaryota</taxon>
        <taxon>Fungi</taxon>
        <taxon>Dikarya</taxon>
        <taxon>Ascomycota</taxon>
        <taxon>Pezizomycotina</taxon>
        <taxon>Sordariomycetes</taxon>
        <taxon>Sordariomycetidae</taxon>
        <taxon>Sordariales</taxon>
        <taxon>Chaetomiaceae</taxon>
        <taxon>Chaetomium</taxon>
    </lineage>
</organism>
<evidence type="ECO:0000313" key="8">
    <source>
        <dbReference type="Proteomes" id="UP001278766"/>
    </source>
</evidence>
<feature type="compositionally biased region" description="Polar residues" evidence="5">
    <location>
        <begin position="1182"/>
        <end position="1203"/>
    </location>
</feature>
<gene>
    <name evidence="7" type="ORF">B0H64DRAFT_149738</name>
</gene>
<dbReference type="InterPro" id="IPR019787">
    <property type="entry name" value="Znf_PHD-finger"/>
</dbReference>
<feature type="compositionally biased region" description="Polar residues" evidence="5">
    <location>
        <begin position="1"/>
        <end position="36"/>
    </location>
</feature>
<evidence type="ECO:0000256" key="2">
    <source>
        <dbReference type="ARBA" id="ARBA00022771"/>
    </source>
</evidence>
<feature type="compositionally biased region" description="Low complexity" evidence="5">
    <location>
        <begin position="187"/>
        <end position="200"/>
    </location>
</feature>
<evidence type="ECO:0000259" key="6">
    <source>
        <dbReference type="PROSITE" id="PS50016"/>
    </source>
</evidence>
<evidence type="ECO:0000256" key="4">
    <source>
        <dbReference type="PROSITE-ProRule" id="PRU00146"/>
    </source>
</evidence>
<dbReference type="PROSITE" id="PS01359">
    <property type="entry name" value="ZF_PHD_1"/>
    <property type="match status" value="1"/>
</dbReference>
<dbReference type="InterPro" id="IPR011011">
    <property type="entry name" value="Znf_FYVE_PHD"/>
</dbReference>
<feature type="compositionally biased region" description="Pro residues" evidence="5">
    <location>
        <begin position="1057"/>
        <end position="1069"/>
    </location>
</feature>
<dbReference type="CDD" id="cd15534">
    <property type="entry name" value="PHD2_PHF12_Rco1"/>
    <property type="match status" value="1"/>
</dbReference>
<reference evidence="7" key="1">
    <citation type="journal article" date="2023" name="Mol. Phylogenet. Evol.">
        <title>Genome-scale phylogeny and comparative genomics of the fungal order Sordariales.</title>
        <authorList>
            <person name="Hensen N."/>
            <person name="Bonometti L."/>
            <person name="Westerberg I."/>
            <person name="Brannstrom I.O."/>
            <person name="Guillou S."/>
            <person name="Cros-Aarteil S."/>
            <person name="Calhoun S."/>
            <person name="Haridas S."/>
            <person name="Kuo A."/>
            <person name="Mondo S."/>
            <person name="Pangilinan J."/>
            <person name="Riley R."/>
            <person name="LaButti K."/>
            <person name="Andreopoulos B."/>
            <person name="Lipzen A."/>
            <person name="Chen C."/>
            <person name="Yan M."/>
            <person name="Daum C."/>
            <person name="Ng V."/>
            <person name="Clum A."/>
            <person name="Steindorff A."/>
            <person name="Ohm R.A."/>
            <person name="Martin F."/>
            <person name="Silar P."/>
            <person name="Natvig D.O."/>
            <person name="Lalanne C."/>
            <person name="Gautier V."/>
            <person name="Ament-Velasquez S.L."/>
            <person name="Kruys A."/>
            <person name="Hutchinson M.I."/>
            <person name="Powell A.J."/>
            <person name="Barry K."/>
            <person name="Miller A.N."/>
            <person name="Grigoriev I.V."/>
            <person name="Debuchy R."/>
            <person name="Gladieux P."/>
            <person name="Hiltunen Thoren M."/>
            <person name="Johannesson H."/>
        </authorList>
    </citation>
    <scope>NUCLEOTIDE SEQUENCE</scope>
    <source>
        <strain evidence="7">CBS 168.71</strain>
    </source>
</reference>
<accession>A0AAE0HFY7</accession>
<dbReference type="PROSITE" id="PS50016">
    <property type="entry name" value="ZF_PHD_2"/>
    <property type="match status" value="1"/>
</dbReference>
<feature type="compositionally biased region" description="Pro residues" evidence="5">
    <location>
        <begin position="108"/>
        <end position="117"/>
    </location>
</feature>
<keyword evidence="3" id="KW-0862">Zinc</keyword>
<protein>
    <recommendedName>
        <fullName evidence="6">PHD-type domain-containing protein</fullName>
    </recommendedName>
</protein>
<feature type="compositionally biased region" description="Basic residues" evidence="5">
    <location>
        <begin position="524"/>
        <end position="536"/>
    </location>
</feature>
<dbReference type="RefSeq" id="XP_062659118.1">
    <property type="nucleotide sequence ID" value="XM_062798416.1"/>
</dbReference>
<feature type="compositionally biased region" description="Polar residues" evidence="5">
    <location>
        <begin position="439"/>
        <end position="457"/>
    </location>
</feature>
<feature type="compositionally biased region" description="Pro residues" evidence="5">
    <location>
        <begin position="137"/>
        <end position="147"/>
    </location>
</feature>
<feature type="region of interest" description="Disordered" evidence="5">
    <location>
        <begin position="1"/>
        <end position="68"/>
    </location>
</feature>
<evidence type="ECO:0000313" key="7">
    <source>
        <dbReference type="EMBL" id="KAK3295604.1"/>
    </source>
</evidence>
<dbReference type="PANTHER" id="PTHR47636:SF1">
    <property type="entry name" value="TRANSCRIPTIONAL REGULATORY PROTEIN RCO1"/>
    <property type="match status" value="1"/>
</dbReference>
<dbReference type="GO" id="GO:0008270">
    <property type="term" value="F:zinc ion binding"/>
    <property type="evidence" value="ECO:0007669"/>
    <property type="project" value="UniProtKB-KW"/>
</dbReference>
<feature type="compositionally biased region" description="Low complexity" evidence="5">
    <location>
        <begin position="550"/>
        <end position="581"/>
    </location>
</feature>
<dbReference type="CDD" id="cd15535">
    <property type="entry name" value="PHD1_Rco1"/>
    <property type="match status" value="1"/>
</dbReference>
<reference evidence="7" key="2">
    <citation type="submission" date="2023-06" db="EMBL/GenBank/DDBJ databases">
        <authorList>
            <consortium name="Lawrence Berkeley National Laboratory"/>
            <person name="Haridas S."/>
            <person name="Hensen N."/>
            <person name="Bonometti L."/>
            <person name="Westerberg I."/>
            <person name="Brannstrom I.O."/>
            <person name="Guillou S."/>
            <person name="Cros-Aarteil S."/>
            <person name="Calhoun S."/>
            <person name="Kuo A."/>
            <person name="Mondo S."/>
            <person name="Pangilinan J."/>
            <person name="Riley R."/>
            <person name="Labutti K."/>
            <person name="Andreopoulos B."/>
            <person name="Lipzen A."/>
            <person name="Chen C."/>
            <person name="Yanf M."/>
            <person name="Daum C."/>
            <person name="Ng V."/>
            <person name="Clum A."/>
            <person name="Steindorff A."/>
            <person name="Ohm R."/>
            <person name="Martin F."/>
            <person name="Silar P."/>
            <person name="Natvig D."/>
            <person name="Lalanne C."/>
            <person name="Gautier V."/>
            <person name="Ament-Velasquez S.L."/>
            <person name="Kruys A."/>
            <person name="Hutchinson M.I."/>
            <person name="Powell A.J."/>
            <person name="Barry K."/>
            <person name="Miller A.N."/>
            <person name="Grigoriev I.V."/>
            <person name="Debuchy R."/>
            <person name="Gladieux P."/>
            <person name="Thoren M.H."/>
            <person name="Johannesson H."/>
        </authorList>
    </citation>
    <scope>NUCLEOTIDE SEQUENCE</scope>
    <source>
        <strain evidence="7">CBS 168.71</strain>
    </source>
</reference>
<feature type="compositionally biased region" description="Basic and acidic residues" evidence="5">
    <location>
        <begin position="622"/>
        <end position="639"/>
    </location>
</feature>
<keyword evidence="2 4" id="KW-0863">Zinc-finger</keyword>
<dbReference type="GO" id="GO:0006357">
    <property type="term" value="P:regulation of transcription by RNA polymerase II"/>
    <property type="evidence" value="ECO:0007669"/>
    <property type="project" value="TreeGrafter"/>
</dbReference>
<dbReference type="Proteomes" id="UP001278766">
    <property type="component" value="Unassembled WGS sequence"/>
</dbReference>
<dbReference type="EMBL" id="JAUEPN010000004">
    <property type="protein sequence ID" value="KAK3295604.1"/>
    <property type="molecule type" value="Genomic_DNA"/>
</dbReference>
<feature type="domain" description="PHD-type" evidence="6">
    <location>
        <begin position="792"/>
        <end position="840"/>
    </location>
</feature>
<comment type="caution">
    <text evidence="7">The sequence shown here is derived from an EMBL/GenBank/DDBJ whole genome shotgun (WGS) entry which is preliminary data.</text>
</comment>
<dbReference type="InterPro" id="IPR019786">
    <property type="entry name" value="Zinc_finger_PHD-type_CS"/>
</dbReference>
<dbReference type="SMART" id="SM00249">
    <property type="entry name" value="PHD"/>
    <property type="match status" value="2"/>
</dbReference>
<dbReference type="GO" id="GO:0032221">
    <property type="term" value="C:Rpd3S complex"/>
    <property type="evidence" value="ECO:0007669"/>
    <property type="project" value="TreeGrafter"/>
</dbReference>
<dbReference type="Gene3D" id="2.30.30.1150">
    <property type="match status" value="1"/>
</dbReference>
<name>A0AAE0HFY7_9PEZI</name>
<evidence type="ECO:0000256" key="5">
    <source>
        <dbReference type="SAM" id="MobiDB-lite"/>
    </source>
</evidence>
<keyword evidence="8" id="KW-1185">Reference proteome</keyword>
<feature type="compositionally biased region" description="Low complexity" evidence="5">
    <location>
        <begin position="46"/>
        <end position="55"/>
    </location>
</feature>